<dbReference type="RefSeq" id="WP_012871836.1">
    <property type="nucleotide sequence ID" value="NC_013523.1"/>
</dbReference>
<accession>D1C3H2</accession>
<dbReference type="KEGG" id="sti:Sthe_1354"/>
<comment type="similarity">
    <text evidence="1">Belongs to the GTP cyclohydrolase I type 2/NIF3 family.</text>
</comment>
<organism evidence="4 5">
    <name type="scientific">Sphaerobacter thermophilus (strain ATCC 49802 / DSM 20745 / KCCM 41009 / NCIMB 13125 / S 6022)</name>
    <dbReference type="NCBI Taxonomy" id="479434"/>
    <lineage>
        <taxon>Bacteria</taxon>
        <taxon>Pseudomonadati</taxon>
        <taxon>Thermomicrobiota</taxon>
        <taxon>Thermomicrobia</taxon>
        <taxon>Sphaerobacterales</taxon>
        <taxon>Sphaerobacterineae</taxon>
        <taxon>Sphaerobacteraceae</taxon>
        <taxon>Sphaerobacter</taxon>
    </lineage>
</organism>
<dbReference type="GO" id="GO:0005737">
    <property type="term" value="C:cytoplasm"/>
    <property type="evidence" value="ECO:0007669"/>
    <property type="project" value="TreeGrafter"/>
</dbReference>
<dbReference type="InterPro" id="IPR036069">
    <property type="entry name" value="DUF34/NIF3_sf"/>
</dbReference>
<proteinExistence type="inferred from homology"/>
<dbReference type="OrthoDB" id="9792792at2"/>
<dbReference type="SUPFAM" id="SSF102705">
    <property type="entry name" value="NIF3 (NGG1p interacting factor 3)-like"/>
    <property type="match status" value="1"/>
</dbReference>
<dbReference type="Pfam" id="PF01784">
    <property type="entry name" value="DUF34_NIF3"/>
    <property type="match status" value="1"/>
</dbReference>
<evidence type="ECO:0008006" key="6">
    <source>
        <dbReference type="Google" id="ProtNLM"/>
    </source>
</evidence>
<feature type="binding site" evidence="3">
    <location>
        <position position="220"/>
    </location>
    <ligand>
        <name>a divalent metal cation</name>
        <dbReference type="ChEBI" id="CHEBI:60240"/>
        <label>1</label>
    </ligand>
</feature>
<keyword evidence="5" id="KW-1185">Reference proteome</keyword>
<dbReference type="HOGENOM" id="CLU_037423_3_0_0"/>
<sequence>MADRDAIVAFCAEYLEVDRFRDVAVNGLQVQGRDTVNRVATAVSVSQYTIDAALDWGADVLLVHHGLLWGERTGPIVGPLRERLKRLLAADLNLVAYHLPLDAHPEVGNNHRLAAALDLSVVAPFAEVQGQPIGVIAEPPEALTVPDLVARLERVTERAPVVLDGHHGPLRRVAVLTGSGYSALDEAVAAGCDALVTGDVREPTMALARELGITVLAGGHEATERLGVQALGEVLRDRFGVATRFIPDPNPI</sequence>
<dbReference type="PANTHER" id="PTHR13799">
    <property type="entry name" value="NGG1 INTERACTING FACTOR 3"/>
    <property type="match status" value="1"/>
</dbReference>
<reference evidence="4 5" key="2">
    <citation type="journal article" date="2010" name="Stand. Genomic Sci.">
        <title>Complete genome sequence of Desulfohalobium retbaense type strain (HR(100)).</title>
        <authorList>
            <person name="Spring S."/>
            <person name="Nolan M."/>
            <person name="Lapidus A."/>
            <person name="Glavina Del Rio T."/>
            <person name="Copeland A."/>
            <person name="Tice H."/>
            <person name="Cheng J.F."/>
            <person name="Lucas S."/>
            <person name="Land M."/>
            <person name="Chen F."/>
            <person name="Bruce D."/>
            <person name="Goodwin L."/>
            <person name="Pitluck S."/>
            <person name="Ivanova N."/>
            <person name="Mavromatis K."/>
            <person name="Mikhailova N."/>
            <person name="Pati A."/>
            <person name="Chen A."/>
            <person name="Palaniappan K."/>
            <person name="Hauser L."/>
            <person name="Chang Y.J."/>
            <person name="Jeffries C.D."/>
            <person name="Munk C."/>
            <person name="Kiss H."/>
            <person name="Chain P."/>
            <person name="Han C."/>
            <person name="Brettin T."/>
            <person name="Detter J.C."/>
            <person name="Schuler E."/>
            <person name="Goker M."/>
            <person name="Rohde M."/>
            <person name="Bristow J."/>
            <person name="Eisen J.A."/>
            <person name="Markowitz V."/>
            <person name="Hugenholtz P."/>
            <person name="Kyrpides N.C."/>
            <person name="Klenk H.P."/>
        </authorList>
    </citation>
    <scope>NUCLEOTIDE SEQUENCE [LARGE SCALE GENOMIC DNA]</scope>
    <source>
        <strain evidence="5">ATCC 49802 / DSM 20745 / S 6022</strain>
    </source>
</reference>
<protein>
    <recommendedName>
        <fullName evidence="6">NGG1p interacting factor 3 protein, NIF3</fullName>
    </recommendedName>
</protein>
<dbReference type="eggNOG" id="COG0327">
    <property type="taxonomic scope" value="Bacteria"/>
</dbReference>
<reference evidence="5" key="1">
    <citation type="submission" date="2009-11" db="EMBL/GenBank/DDBJ databases">
        <title>The complete chromosome 1 of Sphaerobacter thermophilus DSM 20745.</title>
        <authorList>
            <person name="Lucas S."/>
            <person name="Copeland A."/>
            <person name="Lapidus A."/>
            <person name="Glavina del Rio T."/>
            <person name="Dalin E."/>
            <person name="Tice H."/>
            <person name="Bruce D."/>
            <person name="Goodwin L."/>
            <person name="Pitluck S."/>
            <person name="Kyrpides N."/>
            <person name="Mavromatis K."/>
            <person name="Ivanova N."/>
            <person name="Mikhailova N."/>
            <person name="LaButti K.M."/>
            <person name="Clum A."/>
            <person name="Sun H.I."/>
            <person name="Brettin T."/>
            <person name="Detter J.C."/>
            <person name="Han C."/>
            <person name="Larimer F."/>
            <person name="Land M."/>
            <person name="Hauser L."/>
            <person name="Markowitz V."/>
            <person name="Cheng J.F."/>
            <person name="Hugenholtz P."/>
            <person name="Woyke T."/>
            <person name="Wu D."/>
            <person name="Steenblock K."/>
            <person name="Schneider S."/>
            <person name="Pukall R."/>
            <person name="Goeker M."/>
            <person name="Klenk H.P."/>
            <person name="Eisen J.A."/>
        </authorList>
    </citation>
    <scope>NUCLEOTIDE SEQUENCE [LARGE SCALE GENOMIC DNA]</scope>
    <source>
        <strain evidence="5">ATCC 49802 / DSM 20745 / S 6022</strain>
    </source>
</reference>
<feature type="binding site" evidence="3">
    <location>
        <position position="224"/>
    </location>
    <ligand>
        <name>a divalent metal cation</name>
        <dbReference type="ChEBI" id="CHEBI:60240"/>
        <label>1</label>
    </ligand>
</feature>
<name>D1C3H2_SPHTD</name>
<dbReference type="GO" id="GO:0046872">
    <property type="term" value="F:metal ion binding"/>
    <property type="evidence" value="ECO:0007669"/>
    <property type="project" value="UniProtKB-KW"/>
</dbReference>
<dbReference type="STRING" id="479434.Sthe_1354"/>
<gene>
    <name evidence="4" type="ordered locus">Sthe_1354</name>
</gene>
<evidence type="ECO:0000313" key="4">
    <source>
        <dbReference type="EMBL" id="ACZ38789.1"/>
    </source>
</evidence>
<feature type="binding site" evidence="3">
    <location>
        <position position="102"/>
    </location>
    <ligand>
        <name>a divalent metal cation</name>
        <dbReference type="ChEBI" id="CHEBI:60240"/>
        <label>1</label>
    </ligand>
</feature>
<evidence type="ECO:0000256" key="1">
    <source>
        <dbReference type="ARBA" id="ARBA00006964"/>
    </source>
</evidence>
<dbReference type="EMBL" id="CP001823">
    <property type="protein sequence ID" value="ACZ38789.1"/>
    <property type="molecule type" value="Genomic_DNA"/>
</dbReference>
<evidence type="ECO:0000313" key="5">
    <source>
        <dbReference type="Proteomes" id="UP000002027"/>
    </source>
</evidence>
<dbReference type="Gene3D" id="3.40.1390.30">
    <property type="entry name" value="NIF3 (NGG1p interacting factor 3)-like"/>
    <property type="match status" value="2"/>
</dbReference>
<dbReference type="NCBIfam" id="TIGR00486">
    <property type="entry name" value="YbgI_SA1388"/>
    <property type="match status" value="1"/>
</dbReference>
<dbReference type="PANTHER" id="PTHR13799:SF14">
    <property type="entry name" value="GTP CYCLOHYDROLASE 1 TYPE 2 HOMOLOG"/>
    <property type="match status" value="1"/>
</dbReference>
<dbReference type="Proteomes" id="UP000002027">
    <property type="component" value="Chromosome 1"/>
</dbReference>
<dbReference type="AlphaFoldDB" id="D1C3H2"/>
<feature type="binding site" evidence="3">
    <location>
        <position position="64"/>
    </location>
    <ligand>
        <name>a divalent metal cation</name>
        <dbReference type="ChEBI" id="CHEBI:60240"/>
        <label>2</label>
    </ligand>
</feature>
<dbReference type="InterPro" id="IPR002678">
    <property type="entry name" value="DUF34/NIF3"/>
</dbReference>
<dbReference type="InParanoid" id="D1C3H2"/>
<feature type="binding site" evidence="3">
    <location>
        <position position="65"/>
    </location>
    <ligand>
        <name>a divalent metal cation</name>
        <dbReference type="ChEBI" id="CHEBI:60240"/>
        <label>1</label>
    </ligand>
</feature>
<keyword evidence="2 3" id="KW-0479">Metal-binding</keyword>
<evidence type="ECO:0000256" key="3">
    <source>
        <dbReference type="PIRSR" id="PIRSR602678-1"/>
    </source>
</evidence>
<evidence type="ECO:0000256" key="2">
    <source>
        <dbReference type="ARBA" id="ARBA00022723"/>
    </source>
</evidence>